<keyword evidence="1" id="KW-0812">Transmembrane</keyword>
<keyword evidence="3" id="KW-1185">Reference proteome</keyword>
<name>F0F1G1_9NEIS</name>
<dbReference type="Proteomes" id="UP000004088">
    <property type="component" value="Unassembled WGS sequence"/>
</dbReference>
<reference evidence="2 3" key="1">
    <citation type="submission" date="2011-01" db="EMBL/GenBank/DDBJ databases">
        <authorList>
            <person name="Muzny D."/>
            <person name="Qin X."/>
            <person name="Deng J."/>
            <person name="Jiang H."/>
            <person name="Liu Y."/>
            <person name="Qu J."/>
            <person name="Song X.-Z."/>
            <person name="Zhang L."/>
            <person name="Thornton R."/>
            <person name="Coyle M."/>
            <person name="Francisco L."/>
            <person name="Jackson L."/>
            <person name="Javaid M."/>
            <person name="Korchina V."/>
            <person name="Kovar C."/>
            <person name="Mata R."/>
            <person name="Mathew T."/>
            <person name="Ngo R."/>
            <person name="Nguyen L."/>
            <person name="Nguyen N."/>
            <person name="Okwuonu G."/>
            <person name="Ongeri F."/>
            <person name="Pham C."/>
            <person name="Simmons D."/>
            <person name="Wilczek-Boney K."/>
            <person name="Hale W."/>
            <person name="Jakkamsetti A."/>
            <person name="Pham P."/>
            <person name="Ruth R."/>
            <person name="San Lucas F."/>
            <person name="Warren J."/>
            <person name="Zhang J."/>
            <person name="Zhao Z."/>
            <person name="Zhou C."/>
            <person name="Zhu D."/>
            <person name="Lee S."/>
            <person name="Bess C."/>
            <person name="Blankenburg K."/>
            <person name="Forbes L."/>
            <person name="Fu Q."/>
            <person name="Gubbala S."/>
            <person name="Hirani K."/>
            <person name="Jayaseelan J.C."/>
            <person name="Lara F."/>
            <person name="Munidasa M."/>
            <person name="Palculict T."/>
            <person name="Patil S."/>
            <person name="Pu L.-L."/>
            <person name="Saada N."/>
            <person name="Tang L."/>
            <person name="Weissenberger G."/>
            <person name="Zhu Y."/>
            <person name="Hemphill L."/>
            <person name="Shang Y."/>
            <person name="Youmans B."/>
            <person name="Ayvaz T."/>
            <person name="Ross M."/>
            <person name="Santibanez J."/>
            <person name="Aqrawi P."/>
            <person name="Gross S."/>
            <person name="Joshi V."/>
            <person name="Fowler G."/>
            <person name="Nazareth L."/>
            <person name="Reid J."/>
            <person name="Worley K."/>
            <person name="Petrosino J."/>
            <person name="Highlander S."/>
            <person name="Gibbs R."/>
        </authorList>
    </citation>
    <scope>NUCLEOTIDE SEQUENCE [LARGE SCALE GENOMIC DNA]</scope>
    <source>
        <strain evidence="2 3">ATCC 33394</strain>
    </source>
</reference>
<sequence>MDGSALIILFTCILILVIAIPTLHSLRSRERELGYPKEHETLEDVRFLVGLNEEILAQSCYRRVTGGSLRDAKKYIEALKKNT</sequence>
<evidence type="ECO:0000313" key="3">
    <source>
        <dbReference type="Proteomes" id="UP000004088"/>
    </source>
</evidence>
<accession>F0F1G1</accession>
<feature type="transmembrane region" description="Helical" evidence="1">
    <location>
        <begin position="6"/>
        <end position="26"/>
    </location>
</feature>
<dbReference type="AlphaFoldDB" id="F0F1G1"/>
<keyword evidence="1" id="KW-1133">Transmembrane helix</keyword>
<evidence type="ECO:0000256" key="1">
    <source>
        <dbReference type="SAM" id="Phobius"/>
    </source>
</evidence>
<comment type="caution">
    <text evidence="2">The sequence shown here is derived from an EMBL/GenBank/DDBJ whole genome shotgun (WGS) entry which is preliminary data.</text>
</comment>
<keyword evidence="1" id="KW-0472">Membrane</keyword>
<organism evidence="2 3">
    <name type="scientific">Kingella denitrificans ATCC 33394</name>
    <dbReference type="NCBI Taxonomy" id="888741"/>
    <lineage>
        <taxon>Bacteria</taxon>
        <taxon>Pseudomonadati</taxon>
        <taxon>Pseudomonadota</taxon>
        <taxon>Betaproteobacteria</taxon>
        <taxon>Neisseriales</taxon>
        <taxon>Neisseriaceae</taxon>
        <taxon>Kingella</taxon>
    </lineage>
</organism>
<dbReference type="STRING" id="888741.HMPREF9098_1946"/>
<dbReference type="HOGENOM" id="CLU_2538074_0_0_4"/>
<dbReference type="RefSeq" id="WP_003783963.1">
    <property type="nucleotide sequence ID" value="NZ_GL870929.1"/>
</dbReference>
<protein>
    <submittedName>
        <fullName evidence="2">Uncharacterized protein</fullName>
    </submittedName>
</protein>
<evidence type="ECO:0000313" key="2">
    <source>
        <dbReference type="EMBL" id="EGC16576.1"/>
    </source>
</evidence>
<gene>
    <name evidence="2" type="ORF">HMPREF9098_1946</name>
</gene>
<dbReference type="EMBL" id="AEWV01000040">
    <property type="protein sequence ID" value="EGC16576.1"/>
    <property type="molecule type" value="Genomic_DNA"/>
</dbReference>
<proteinExistence type="predicted"/>